<name>A0A4Z2GXM8_9TELE</name>
<comment type="caution">
    <text evidence="2">The sequence shown here is derived from an EMBL/GenBank/DDBJ whole genome shotgun (WGS) entry which is preliminary data.</text>
</comment>
<evidence type="ECO:0000313" key="2">
    <source>
        <dbReference type="EMBL" id="TNN58338.1"/>
    </source>
</evidence>
<keyword evidence="3" id="KW-1185">Reference proteome</keyword>
<proteinExistence type="predicted"/>
<protein>
    <submittedName>
        <fullName evidence="2">Uncharacterized protein</fullName>
    </submittedName>
</protein>
<evidence type="ECO:0000313" key="3">
    <source>
        <dbReference type="Proteomes" id="UP000314294"/>
    </source>
</evidence>
<evidence type="ECO:0000256" key="1">
    <source>
        <dbReference type="SAM" id="MobiDB-lite"/>
    </source>
</evidence>
<organism evidence="2 3">
    <name type="scientific">Liparis tanakae</name>
    <name type="common">Tanaka's snailfish</name>
    <dbReference type="NCBI Taxonomy" id="230148"/>
    <lineage>
        <taxon>Eukaryota</taxon>
        <taxon>Metazoa</taxon>
        <taxon>Chordata</taxon>
        <taxon>Craniata</taxon>
        <taxon>Vertebrata</taxon>
        <taxon>Euteleostomi</taxon>
        <taxon>Actinopterygii</taxon>
        <taxon>Neopterygii</taxon>
        <taxon>Teleostei</taxon>
        <taxon>Neoteleostei</taxon>
        <taxon>Acanthomorphata</taxon>
        <taxon>Eupercaria</taxon>
        <taxon>Perciformes</taxon>
        <taxon>Cottioidei</taxon>
        <taxon>Cottales</taxon>
        <taxon>Liparidae</taxon>
        <taxon>Liparis</taxon>
    </lineage>
</organism>
<reference evidence="2 3" key="1">
    <citation type="submission" date="2019-03" db="EMBL/GenBank/DDBJ databases">
        <title>First draft genome of Liparis tanakae, snailfish: a comprehensive survey of snailfish specific genes.</title>
        <authorList>
            <person name="Kim W."/>
            <person name="Song I."/>
            <person name="Jeong J.-H."/>
            <person name="Kim D."/>
            <person name="Kim S."/>
            <person name="Ryu S."/>
            <person name="Song J.Y."/>
            <person name="Lee S.K."/>
        </authorList>
    </citation>
    <scope>NUCLEOTIDE SEQUENCE [LARGE SCALE GENOMIC DNA]</scope>
    <source>
        <tissue evidence="2">Muscle</tissue>
    </source>
</reference>
<dbReference type="AlphaFoldDB" id="A0A4Z2GXM8"/>
<dbReference type="EMBL" id="SRLO01000382">
    <property type="protein sequence ID" value="TNN58338.1"/>
    <property type="molecule type" value="Genomic_DNA"/>
</dbReference>
<accession>A0A4Z2GXM8</accession>
<sequence length="95" mass="10116">MDVFADNLCPGLRRQLAEHHELHPLRDSVEQSDGALQSRVVHQAAVDHVALVASSVGLDSTSPGLSASDVFPEPPEVNARNTKHEADVSLRGVAS</sequence>
<dbReference type="Proteomes" id="UP000314294">
    <property type="component" value="Unassembled WGS sequence"/>
</dbReference>
<feature type="region of interest" description="Disordered" evidence="1">
    <location>
        <begin position="60"/>
        <end position="95"/>
    </location>
</feature>
<gene>
    <name evidence="2" type="ORF">EYF80_031460</name>
</gene>